<evidence type="ECO:0000313" key="4">
    <source>
        <dbReference type="FlyBase" id="FBgn0040799"/>
    </source>
</evidence>
<dbReference type="eggNOG" id="ENOG502TC9A">
    <property type="taxonomic scope" value="Eukaryota"/>
</dbReference>
<reference evidence="3" key="6">
    <citation type="journal article" date="2003" name="Genome Biol.">
        <title>An integrated gene annotation and transcriptional profiling approach towards the full gene content of the Drosophila genome.</title>
        <authorList>
            <person name="Hild M."/>
            <person name="Beckmann B."/>
            <person name="Haas S.A."/>
            <person name="Koch B."/>
            <person name="Solovyev V."/>
            <person name="Busold C."/>
            <person name="Fellenberg K."/>
            <person name="Boutros M."/>
            <person name="Vingron M."/>
            <person name="Sauer F."/>
            <person name="Hoheisel J.D."/>
            <person name="Paro R."/>
        </authorList>
    </citation>
    <scope>NUCLEOTIDE SEQUENCE</scope>
</reference>
<dbReference type="FlyBase" id="FBgn0040799">
    <property type="gene designation" value="CG13051"/>
</dbReference>
<dbReference type="RefSeq" id="NP_001097618.1">
    <property type="nucleotide sequence ID" value="NM_001104148.3"/>
</dbReference>
<evidence type="ECO:0000313" key="2">
    <source>
        <dbReference type="EMBL" id="ABW08551.1"/>
    </source>
</evidence>
<evidence type="ECO:0000256" key="1">
    <source>
        <dbReference type="SAM" id="SignalP"/>
    </source>
</evidence>
<evidence type="ECO:0000313" key="3">
    <source>
        <dbReference type="EMBL" id="DAA03019.1"/>
    </source>
</evidence>
<dbReference type="UCSC" id="CG13051-RA">
    <property type="organism name" value="d. melanogaster"/>
</dbReference>
<dbReference type="EMBL" id="AE014296">
    <property type="protein sequence ID" value="ABW08551.1"/>
    <property type="molecule type" value="Genomic_DNA"/>
</dbReference>
<reference evidence="2" key="12">
    <citation type="journal article" date="2015" name="G3 (Bethesda)">
        <title>Gene Model Annotations for Drosophila melanogaster: The Rule-Benders.</title>
        <authorList>
            <consortium name="FlyBase Consortium"/>
            <person name="Crosby M.A."/>
            <person name="Gramates L.S."/>
            <person name="Dos Santos G."/>
            <person name="Matthews B.B."/>
            <person name="St Pierre S.E."/>
            <person name="Zhou P."/>
            <person name="Schroeder A.J."/>
            <person name="Falls K."/>
            <person name="Emmert D.B."/>
            <person name="Russo S.M."/>
            <person name="Gelbart W.M."/>
            <person name="null"/>
        </authorList>
    </citation>
    <scope>NUCLEOTIDE SEQUENCE</scope>
</reference>
<dbReference type="HOGENOM" id="CLU_190180_0_0_1"/>
<reference evidence="2 5" key="1">
    <citation type="journal article" date="2000" name="Science">
        <title>The genome sequence of Drosophila melanogaster.</title>
        <authorList>
            <person name="Adams M.D."/>
            <person name="Celniker S.E."/>
            <person name="Holt R.A."/>
            <person name="Evans C.A."/>
            <person name="Gocayne J.D."/>
            <person name="Amanatides P.G."/>
            <person name="Scherer S.E."/>
            <person name="Li P.W."/>
            <person name="Hoskins R.A."/>
            <person name="Galle R.F."/>
            <person name="George R.A."/>
            <person name="Lewis S.E."/>
            <person name="Richards S."/>
            <person name="Ashburner M."/>
            <person name="Henderson S.N."/>
            <person name="Sutton G.G."/>
            <person name="Wortman J.R."/>
            <person name="Yandell M.D."/>
            <person name="Zhang Q."/>
            <person name="Chen L.X."/>
            <person name="Brandon R.C."/>
            <person name="Rogers Y.H."/>
            <person name="Blazej R.G."/>
            <person name="Champe M."/>
            <person name="Pfeiffer B.D."/>
            <person name="Wan K.H."/>
            <person name="Doyle C."/>
            <person name="Baxter E.G."/>
            <person name="Helt G."/>
            <person name="Nelson C.R."/>
            <person name="Gabor G.L."/>
            <person name="Abril J.F."/>
            <person name="Agbayani A."/>
            <person name="An H.J."/>
            <person name="Andrews-Pfannkoch C."/>
            <person name="Baldwin D."/>
            <person name="Ballew R.M."/>
            <person name="Basu A."/>
            <person name="Baxendale J."/>
            <person name="Bayraktaroglu L."/>
            <person name="Beasley E.M."/>
            <person name="Beeson K.Y."/>
            <person name="Benos P.V."/>
            <person name="Berman B.P."/>
            <person name="Bhandari D."/>
            <person name="Bolshakov S."/>
            <person name="Borkova D."/>
            <person name="Botchan M.R."/>
            <person name="Bouck J."/>
            <person name="Brokstein P."/>
            <person name="Brottier P."/>
            <person name="Burtis K.C."/>
            <person name="Busam D.A."/>
            <person name="Butler H."/>
            <person name="Cadieu E."/>
            <person name="Center A."/>
            <person name="Chandra I."/>
            <person name="Cherry J.M."/>
            <person name="Cawley S."/>
            <person name="Dahlke C."/>
            <person name="Davenport L.B."/>
            <person name="Davies P."/>
            <person name="de Pablos B."/>
            <person name="Delcher A."/>
            <person name="Deng Z."/>
            <person name="Mays A.D."/>
            <person name="Dew I."/>
            <person name="Dietz S.M."/>
            <person name="Dodson K."/>
            <person name="Doup L.E."/>
            <person name="Downes M."/>
            <person name="Dugan-Rocha S."/>
            <person name="Dunkov B.C."/>
            <person name="Dunn P."/>
            <person name="Durbin K.J."/>
            <person name="Evangelista C.C."/>
            <person name="Ferraz C."/>
            <person name="Ferriera S."/>
            <person name="Fleischmann W."/>
            <person name="Fosler C."/>
            <person name="Gabrielian A.E."/>
            <person name="Garg N.S."/>
            <person name="Gelbart W.M."/>
            <person name="Glasser K."/>
            <person name="Glodek A."/>
            <person name="Gong F."/>
            <person name="Gorrell J.H."/>
            <person name="Gu Z."/>
            <person name="Guan P."/>
            <person name="Harris M."/>
            <person name="Harris N.L."/>
            <person name="Harvey D."/>
            <person name="Heiman T.J."/>
            <person name="Hernandez J.R."/>
            <person name="Houck J."/>
            <person name="Hostin D."/>
            <person name="Houston K.A."/>
            <person name="Howland T.J."/>
            <person name="Wei M.H."/>
            <person name="Ibegwam C."/>
            <person name="Jalali M."/>
            <person name="Kalush F."/>
            <person name="Karpen G.H."/>
            <person name="Ke Z."/>
            <person name="Kennison J.A."/>
            <person name="Ketchum K.A."/>
            <person name="Kimmel B.E."/>
            <person name="Kodira C.D."/>
            <person name="Kraft C."/>
            <person name="Kravitz S."/>
            <person name="Kulp D."/>
            <person name="Lai Z."/>
            <person name="Lasko P."/>
            <person name="Lei Y."/>
            <person name="Levitsky A.A."/>
            <person name="Li J."/>
            <person name="Li Z."/>
            <person name="Liang Y."/>
            <person name="Lin X."/>
            <person name="Liu X."/>
            <person name="Mattei B."/>
            <person name="McIntosh T.C."/>
            <person name="McLeod M.P."/>
            <person name="McPherson D."/>
            <person name="Merkulov G."/>
            <person name="Milshina N.V."/>
            <person name="Mobarry C."/>
            <person name="Morris J."/>
            <person name="Moshrefi A."/>
            <person name="Mount S.M."/>
            <person name="Moy M."/>
            <person name="Murphy B."/>
            <person name="Murphy L."/>
            <person name="Muzny D.M."/>
            <person name="Nelson D.L."/>
            <person name="Nelson D.R."/>
            <person name="Nelson K.A."/>
            <person name="Nixon K."/>
            <person name="Nusskern D.R."/>
            <person name="Pacleb J.M."/>
            <person name="Palazzolo M."/>
            <person name="Pittman G.S."/>
            <person name="Pan S."/>
            <person name="Pollard J."/>
            <person name="Puri V."/>
            <person name="Reese M.G."/>
            <person name="Reinert K."/>
            <person name="Remington K."/>
            <person name="Saunders R.D."/>
            <person name="Scheeler F."/>
            <person name="Shen H."/>
            <person name="Shue B.C."/>
            <person name="Siden-Kiamos I."/>
            <person name="Simpson M."/>
            <person name="Skupski M.P."/>
            <person name="Smith T."/>
            <person name="Spier E."/>
            <person name="Spradling A.C."/>
            <person name="Stapleton M."/>
            <person name="Strong R."/>
            <person name="Sun E."/>
            <person name="Svirskas R."/>
            <person name="Tector C."/>
            <person name="Turner R."/>
            <person name="Venter E."/>
            <person name="Wang A.H."/>
            <person name="Wang X."/>
            <person name="Wang Z.Y."/>
            <person name="Wassarman D.A."/>
            <person name="Weinstock G.M."/>
            <person name="Weissenbach J."/>
            <person name="Williams S.M."/>
            <person name="WoodageT"/>
            <person name="Worley K.C."/>
            <person name="Wu D."/>
            <person name="Yang S."/>
            <person name="Yao Q.A."/>
            <person name="Ye J."/>
            <person name="Yeh R.F."/>
            <person name="Zaveri J.S."/>
            <person name="Zhan M."/>
            <person name="Zhang G."/>
            <person name="Zhao Q."/>
            <person name="Zheng L."/>
            <person name="Zheng X.H."/>
            <person name="Zhong F.N."/>
            <person name="Zhong W."/>
            <person name="Zhou X."/>
            <person name="Zhu S."/>
            <person name="Zhu X."/>
            <person name="Smith H.O."/>
            <person name="Gibbs R.A."/>
            <person name="Myers E.W."/>
            <person name="Rubin G.M."/>
            <person name="Venter J.C."/>
        </authorList>
    </citation>
    <scope>NUCLEOTIDE SEQUENCE [LARGE SCALE GENOMIC DNA]</scope>
    <source>
        <strain evidence="5">Berkeley</strain>
    </source>
</reference>
<reference evidence="2" key="11">
    <citation type="journal article" date="2015" name="G3 (Bethesda)">
        <title>Gene Model Annotations for Drosophila melanogaster: Impact of High-Throughput Data.</title>
        <authorList>
            <consortium name="FlyBase Consortium"/>
            <person name="Matthews B.B."/>
            <person name="Dos Santos G."/>
            <person name="Crosby M.A."/>
            <person name="Emmert D.B."/>
            <person name="St Pierre S.E."/>
            <person name="Gramates L.S."/>
            <person name="Zhou P."/>
            <person name="Schroeder A.J."/>
            <person name="Falls K."/>
            <person name="Strelets V."/>
            <person name="Russo S.M."/>
            <person name="Gelbart W.M."/>
            <person name="null"/>
        </authorList>
    </citation>
    <scope>NUCLEOTIDE SEQUENCE</scope>
</reference>
<protein>
    <submittedName>
        <fullName evidence="3">HDC10437</fullName>
    </submittedName>
</protein>
<proteinExistence type="predicted"/>
<dbReference type="GeneID" id="5740583"/>
<dbReference type="InterPro" id="IPR054721">
    <property type="entry name" value="GEO12453p1-like"/>
</dbReference>
<reference evidence="2" key="8">
    <citation type="submission" date="2006-08" db="EMBL/GenBank/DDBJ databases">
        <authorList>
            <person name="Celniker S."/>
            <person name="Carlson J."/>
            <person name="Wan K."/>
            <person name="Frise E."/>
            <person name="Hoskins R."/>
            <person name="Park S."/>
            <person name="Svirskas R."/>
            <person name="Rubin G."/>
        </authorList>
    </citation>
    <scope>NUCLEOTIDE SEQUENCE</scope>
</reference>
<reference evidence="5" key="2">
    <citation type="journal article" date="2002" name="Genome Biol.">
        <title>Finishing a whole-genome shotgun: release 3 of the Drosophila melanogaster euchromatic genome sequence.</title>
        <authorList>
            <person name="Celniker S.E."/>
            <person name="Wheeler D.A."/>
            <person name="Kronmiller B."/>
            <person name="Carlson J.W."/>
            <person name="Halpern A."/>
            <person name="Patel S."/>
            <person name="Adams M."/>
            <person name="Champe M."/>
            <person name="Dugan S.P."/>
            <person name="Frise E."/>
            <person name="Hodgson A."/>
            <person name="George R.A."/>
            <person name="Hoskins R.A."/>
            <person name="Laverty T."/>
            <person name="Muzny D.M."/>
            <person name="Nelson C.R."/>
            <person name="Pacleb J.M."/>
            <person name="Park S."/>
            <person name="Pfeiffer B.D."/>
            <person name="Richards S."/>
            <person name="Sodergren E.J."/>
            <person name="Svirskas R."/>
            <person name="Tabor P.E."/>
            <person name="Wan K."/>
            <person name="Stapleton M."/>
            <person name="Sutton G.G."/>
            <person name="Venter C."/>
            <person name="Weinstock G."/>
            <person name="Scherer S.E."/>
            <person name="Myers E.W."/>
            <person name="Gibbs R.A."/>
            <person name="Rubin G.M."/>
        </authorList>
    </citation>
    <scope>NUCLEOTIDE SEQUENCE [LARGE SCALE GENOMIC DNA]</scope>
    <source>
        <strain evidence="5">Berkeley</strain>
    </source>
</reference>
<keyword evidence="5" id="KW-1185">Reference proteome</keyword>
<dbReference type="BioGRID-ORCS" id="5740583">
    <property type="hits" value="0 hits in 1 CRISPR screen"/>
</dbReference>
<dbReference type="KEGG" id="dme:Dmel_CG13051"/>
<reference evidence="2" key="14">
    <citation type="submission" date="2022-11" db="EMBL/GenBank/DDBJ databases">
        <title>Drosophila melanogaster release 4 sequence.</title>
        <authorList>
            <consortium name="Berkeley Drosophila Genome Project"/>
            <person name="Celniker S."/>
            <person name="Carlson J."/>
            <person name="Wan K."/>
            <person name="Pfeiffer B."/>
            <person name="Frise E."/>
            <person name="George R."/>
            <person name="Hoskins R."/>
            <person name="Stapleton M."/>
            <person name="Pacleb J."/>
            <person name="Park S."/>
            <person name="Svirskas R."/>
            <person name="Smith E."/>
            <person name="Yu C."/>
            <person name="Rubin G."/>
        </authorList>
    </citation>
    <scope>NUCLEOTIDE SEQUENCE</scope>
</reference>
<sequence>MFKFVAAVIFALFACVAAKPGIVAPLAYSAPYVASPYVASPYVASPYVAAPYTAAYTAAYAAPYTTAYTAPYAAYTSPLLLKK</sequence>
<dbReference type="Bgee" id="FBgn0040799">
    <property type="expression patterns" value="Expressed in second segment of antenna (Drosophila) and 7 other cell types or tissues"/>
</dbReference>
<dbReference type="VEuPathDB" id="VectorBase:FBgn0040799"/>
<dbReference type="EMBL" id="BK002174">
    <property type="protein sequence ID" value="DAA03019.1"/>
    <property type="molecule type" value="Genomic_DNA"/>
</dbReference>
<reference evidence="5" key="3">
    <citation type="journal article" date="2002" name="Genome Biol.">
        <title>Annotation of the Drosophila melanogaster euchromatic genome: a systematic review.</title>
        <authorList>
            <person name="Misra S."/>
            <person name="Crosby M.A."/>
            <person name="Mungall C.J."/>
            <person name="Matthews B.B."/>
            <person name="Campbell K.S."/>
            <person name="Hradecky P."/>
            <person name="Huang Y."/>
            <person name="Kaminker J.S."/>
            <person name="Millburn G.H."/>
            <person name="Prochnik S.E."/>
            <person name="Smith C.D."/>
            <person name="Tupy J.L."/>
            <person name="Whitfied E.J."/>
            <person name="Bayraktaroglu L."/>
            <person name="Berman B.P."/>
            <person name="Bettencourt B.R."/>
            <person name="Celniker S.E."/>
            <person name="de Grey A.D."/>
            <person name="Drysdale R.A."/>
            <person name="Harris N.L."/>
            <person name="Richter J."/>
            <person name="Russo S."/>
            <person name="Schroeder A.J."/>
            <person name="Shu S.Q."/>
            <person name="Stapleton M."/>
            <person name="Yamada C."/>
            <person name="Ashburner M."/>
            <person name="Gelbart W.M."/>
            <person name="Rubin G.M."/>
            <person name="Lewis S.E."/>
        </authorList>
    </citation>
    <scope>GENOME REANNOTATION</scope>
    <source>
        <strain evidence="5">Berkeley</strain>
    </source>
</reference>
<dbReference type="PANTHER" id="PTHR35685:SF2">
    <property type="entry name" value="825-OAK-RELATED"/>
    <property type="match status" value="1"/>
</dbReference>
<reference evidence="5" key="4">
    <citation type="journal article" date="2002" name="Genome Biol.">
        <title>The transposable elements of the Drosophila melanogaster euchromatin: a genomics perspective.</title>
        <authorList>
            <person name="Kaminker J.S."/>
            <person name="Bergman C.M."/>
            <person name="Kronmiller B."/>
            <person name="Carlson J."/>
            <person name="Svirskas R."/>
            <person name="Patel S."/>
            <person name="Frise E."/>
            <person name="Wheeler D.A."/>
            <person name="Lewis S.E."/>
            <person name="Rubin G.M."/>
            <person name="Ashburner M."/>
            <person name="Celniker S.E."/>
        </authorList>
    </citation>
    <scope>NUCLEOTIDE SEQUENCE [LARGE SCALE GENOMIC DNA]</scope>
    <source>
        <strain evidence="5">Berkeley</strain>
    </source>
</reference>
<dbReference type="AGR" id="FB:FBgn0040799"/>
<reference evidence="2 5" key="9">
    <citation type="journal article" date="2007" name="Science">
        <title>The Release 5.1 annotation of Drosophila melanogaster heterochromatin.</title>
        <authorList>
            <person name="Smith C.D."/>
            <person name="Shu S."/>
            <person name="Mungall C.J."/>
            <person name="Karpen G.H."/>
        </authorList>
    </citation>
    <scope>NUCLEOTIDE SEQUENCE [LARGE SCALE GENOMIC DNA]</scope>
    <source>
        <strain evidence="5">Berkeley</strain>
    </source>
</reference>
<reference evidence="2" key="15">
    <citation type="submission" date="2022-11" db="EMBL/GenBank/DDBJ databases">
        <authorList>
            <consortium name="FlyBase"/>
        </authorList>
    </citation>
    <scope>NUCLEOTIDE SEQUENCE</scope>
</reference>
<organism evidence="3">
    <name type="scientific">Drosophila melanogaster</name>
    <name type="common">Fruit fly</name>
    <dbReference type="NCBI Taxonomy" id="7227"/>
    <lineage>
        <taxon>Eukaryota</taxon>
        <taxon>Metazoa</taxon>
        <taxon>Ecdysozoa</taxon>
        <taxon>Arthropoda</taxon>
        <taxon>Hexapoda</taxon>
        <taxon>Insecta</taxon>
        <taxon>Pterygota</taxon>
        <taxon>Neoptera</taxon>
        <taxon>Endopterygota</taxon>
        <taxon>Diptera</taxon>
        <taxon>Brachycera</taxon>
        <taxon>Muscomorpha</taxon>
        <taxon>Ephydroidea</taxon>
        <taxon>Drosophilidae</taxon>
        <taxon>Drosophila</taxon>
        <taxon>Sophophora</taxon>
    </lineage>
</organism>
<reference evidence="2 5" key="5">
    <citation type="journal article" date="2002" name="Genome Biol.">
        <title>Heterochromatic sequences in a Drosophila whole-genome shotgun assembly.</title>
        <authorList>
            <person name="Hoskins R.A."/>
            <person name="Smith C.D."/>
            <person name="Carlson J.W."/>
            <person name="Carvalho A.B."/>
            <person name="Halpern A."/>
            <person name="Kaminker J.S."/>
            <person name="Kennedy C."/>
            <person name="Mungall C.J."/>
            <person name="Sullivan B.A."/>
            <person name="Sutton G.G."/>
            <person name="Yasuhara J.C."/>
            <person name="Wakimoto B.T."/>
            <person name="Myers E.W."/>
            <person name="Celniker S.E."/>
            <person name="Rubin G.M."/>
            <person name="Karpen G.H."/>
        </authorList>
    </citation>
    <scope>NUCLEOTIDE SEQUENCE [LARGE SCALE GENOMIC DNA]</scope>
    <source>
        <strain evidence="5">Berkeley</strain>
    </source>
</reference>
<dbReference type="Pfam" id="PF22861">
    <property type="entry name" value="GEO12453p1-like"/>
    <property type="match status" value="1"/>
</dbReference>
<feature type="signal peptide" evidence="1">
    <location>
        <begin position="1"/>
        <end position="18"/>
    </location>
</feature>
<dbReference type="PROSITE" id="PS51257">
    <property type="entry name" value="PROKAR_LIPOPROTEIN"/>
    <property type="match status" value="1"/>
</dbReference>
<dbReference type="AlphaFoldDB" id="Q6IL42"/>
<reference evidence="2 5" key="7">
    <citation type="journal article" date="2005" name="PLoS Comput. Biol.">
        <title>Combined evidence annotation of transposable elements in genome sequences.</title>
        <authorList>
            <person name="Quesneville H."/>
            <person name="Bergman C.M."/>
            <person name="Andrieu O."/>
            <person name="Autard D."/>
            <person name="Nouaud D."/>
            <person name="Ashburner M."/>
            <person name="Anxolabehere D."/>
        </authorList>
    </citation>
    <scope>NUCLEOTIDE SEQUENCE [LARGE SCALE GENOMIC DNA]</scope>
    <source>
        <strain evidence="5">Berkeley</strain>
    </source>
</reference>
<feature type="chain" id="PRO_5015098328" evidence="1">
    <location>
        <begin position="19"/>
        <end position="83"/>
    </location>
</feature>
<dbReference type="InParanoid" id="Q6IL42"/>
<keyword evidence="1" id="KW-0732">Signal</keyword>
<dbReference type="PaxDb" id="7227-FBpp0111683"/>
<name>Q6IL42_DROME</name>
<reference evidence="2" key="13">
    <citation type="journal article" date="2015" name="Genome Res.">
        <title>The Release 6 reference sequence of the Drosophila melanogaster genome.</title>
        <authorList>
            <person name="Hoskins R.A."/>
            <person name="Carlson J.W."/>
            <person name="Wan K.H."/>
            <person name="Park S."/>
            <person name="Mendez I."/>
            <person name="Galle S.E."/>
            <person name="Booth B.W."/>
            <person name="Pfeiffer B.D."/>
            <person name="George R.A."/>
            <person name="Svirskas R."/>
            <person name="Krzywinski M."/>
            <person name="Schein J."/>
            <person name="Accardo M.C."/>
            <person name="Damia E."/>
            <person name="Messina G."/>
            <person name="Mendez-Lago M."/>
            <person name="de Pablos B."/>
            <person name="Demakova O.V."/>
            <person name="Andreyeva E.N."/>
            <person name="Boldyreva L.V."/>
            <person name="Marra M."/>
            <person name="Carvalho A.B."/>
            <person name="Dimitri P."/>
            <person name="Villasante A."/>
            <person name="Zhimulev I.F."/>
            <person name="Rubin G.M."/>
            <person name="Karpen G.H."/>
            <person name="Celniker S.E."/>
        </authorList>
    </citation>
    <scope>NUCLEOTIDE SEQUENCE</scope>
</reference>
<dbReference type="OMA" id="YAKPAFP"/>
<accession>Q6IL42</accession>
<dbReference type="Proteomes" id="UP000000803">
    <property type="component" value="Chromosome 3L"/>
</dbReference>
<evidence type="ECO:0000313" key="5">
    <source>
        <dbReference type="Proteomes" id="UP000000803"/>
    </source>
</evidence>
<gene>
    <name evidence="2" type="primary">Dmel\CG13051</name>
    <name evidence="2 4" type="ORF">CG13051</name>
    <name evidence="2" type="ORF">Dmel_CG13051</name>
    <name evidence="3" type="ORF">HDC10437</name>
</gene>
<reference evidence="2 5" key="10">
    <citation type="journal article" date="2007" name="Science">
        <title>Sequence finishing and mapping of Drosophila melanogaster heterochromatin.</title>
        <authorList>
            <person name="Hoskins R.A."/>
            <person name="Carlson J.W."/>
            <person name="Kennedy C."/>
            <person name="Acevedo D."/>
            <person name="Evans-Holm M."/>
            <person name="Frise E."/>
            <person name="Wan K.H."/>
            <person name="Park S."/>
            <person name="Mendez-Lago M."/>
            <person name="Rossi F."/>
            <person name="Villasante A."/>
            <person name="Dimitri P."/>
            <person name="Karpen G.H."/>
            <person name="Celniker S.E."/>
        </authorList>
    </citation>
    <scope>NUCLEOTIDE SEQUENCE [LARGE SCALE GENOMIC DNA]</scope>
    <source>
        <strain evidence="5">Berkeley</strain>
    </source>
</reference>
<dbReference type="PANTHER" id="PTHR35685">
    <property type="entry name" value="825-OAK-RELATED-RELATED"/>
    <property type="match status" value="1"/>
</dbReference>